<keyword evidence="2" id="KW-1185">Reference proteome</keyword>
<dbReference type="AlphaFoldDB" id="A0AA36BM38"/>
<sequence length="107" mass="13222">MKQMLQKRLFVTDDNKFKYSPYWLQLVNFCLYAWKYENQYRYQDIKLQNQCQNDNIKLFSEIHHKILFAHDFLNYENAFNFHFTVILLLAAKYYDYVGHTVINSYLQ</sequence>
<dbReference type="EMBL" id="OX597832">
    <property type="protein sequence ID" value="CAI9736618.1"/>
    <property type="molecule type" value="Genomic_DNA"/>
</dbReference>
<dbReference type="Proteomes" id="UP001162480">
    <property type="component" value="Chromosome 19"/>
</dbReference>
<proteinExistence type="predicted"/>
<gene>
    <name evidence="1" type="ORF">OCTVUL_1B016130</name>
</gene>
<evidence type="ECO:0000313" key="1">
    <source>
        <dbReference type="EMBL" id="CAI9736618.1"/>
    </source>
</evidence>
<evidence type="ECO:0000313" key="2">
    <source>
        <dbReference type="Proteomes" id="UP001162480"/>
    </source>
</evidence>
<name>A0AA36BM38_OCTVU</name>
<reference evidence="1" key="1">
    <citation type="submission" date="2023-08" db="EMBL/GenBank/DDBJ databases">
        <authorList>
            <person name="Alioto T."/>
            <person name="Alioto T."/>
            <person name="Gomez Garrido J."/>
        </authorList>
    </citation>
    <scope>NUCLEOTIDE SEQUENCE</scope>
</reference>
<accession>A0AA36BM38</accession>
<protein>
    <submittedName>
        <fullName evidence="1">Uncharacterized protein</fullName>
    </submittedName>
</protein>
<organism evidence="1 2">
    <name type="scientific">Octopus vulgaris</name>
    <name type="common">Common octopus</name>
    <dbReference type="NCBI Taxonomy" id="6645"/>
    <lineage>
        <taxon>Eukaryota</taxon>
        <taxon>Metazoa</taxon>
        <taxon>Spiralia</taxon>
        <taxon>Lophotrochozoa</taxon>
        <taxon>Mollusca</taxon>
        <taxon>Cephalopoda</taxon>
        <taxon>Coleoidea</taxon>
        <taxon>Octopodiformes</taxon>
        <taxon>Octopoda</taxon>
        <taxon>Incirrata</taxon>
        <taxon>Octopodidae</taxon>
        <taxon>Octopus</taxon>
    </lineage>
</organism>